<evidence type="ECO:0000313" key="1">
    <source>
        <dbReference type="EMBL" id="GFO15408.1"/>
    </source>
</evidence>
<evidence type="ECO:0000313" key="2">
    <source>
        <dbReference type="Proteomes" id="UP000735302"/>
    </source>
</evidence>
<dbReference type="AlphaFoldDB" id="A0AAV4B8B9"/>
<protein>
    <recommendedName>
        <fullName evidence="3">Secreted protein</fullName>
    </recommendedName>
</protein>
<proteinExistence type="predicted"/>
<gene>
    <name evidence="1" type="ORF">PoB_004191300</name>
</gene>
<reference evidence="1 2" key="1">
    <citation type="journal article" date="2021" name="Elife">
        <title>Chloroplast acquisition without the gene transfer in kleptoplastic sea slugs, Plakobranchus ocellatus.</title>
        <authorList>
            <person name="Maeda T."/>
            <person name="Takahashi S."/>
            <person name="Yoshida T."/>
            <person name="Shimamura S."/>
            <person name="Takaki Y."/>
            <person name="Nagai Y."/>
            <person name="Toyoda A."/>
            <person name="Suzuki Y."/>
            <person name="Arimoto A."/>
            <person name="Ishii H."/>
            <person name="Satoh N."/>
            <person name="Nishiyama T."/>
            <person name="Hasebe M."/>
            <person name="Maruyama T."/>
            <person name="Minagawa J."/>
            <person name="Obokata J."/>
            <person name="Shigenobu S."/>
        </authorList>
    </citation>
    <scope>NUCLEOTIDE SEQUENCE [LARGE SCALE GENOMIC DNA]</scope>
</reference>
<dbReference type="Proteomes" id="UP000735302">
    <property type="component" value="Unassembled WGS sequence"/>
</dbReference>
<comment type="caution">
    <text evidence="1">The sequence shown here is derived from an EMBL/GenBank/DDBJ whole genome shotgun (WGS) entry which is preliminary data.</text>
</comment>
<dbReference type="EMBL" id="BLXT01004610">
    <property type="protein sequence ID" value="GFO15408.1"/>
    <property type="molecule type" value="Genomic_DNA"/>
</dbReference>
<evidence type="ECO:0008006" key="3">
    <source>
        <dbReference type="Google" id="ProtNLM"/>
    </source>
</evidence>
<sequence length="180" mass="19953">MACRAVLEWITMSGSVPVSWITLGYLLHSGNSAEKVPIVTHLVSFFSEYLCKQLFHCDTRISCLSDVNTNSLAFGWTGTHFASYTAAASSCNTLLCPQMYLPWLRATLQELRTNSVVCLSCHSGHVGSSFIPDCTRFTFEGKRSYIARIRKVILSGANCRISFHVRDVCNALSQLVQCPC</sequence>
<keyword evidence="2" id="KW-1185">Reference proteome</keyword>
<accession>A0AAV4B8B9</accession>
<organism evidence="1 2">
    <name type="scientific">Plakobranchus ocellatus</name>
    <dbReference type="NCBI Taxonomy" id="259542"/>
    <lineage>
        <taxon>Eukaryota</taxon>
        <taxon>Metazoa</taxon>
        <taxon>Spiralia</taxon>
        <taxon>Lophotrochozoa</taxon>
        <taxon>Mollusca</taxon>
        <taxon>Gastropoda</taxon>
        <taxon>Heterobranchia</taxon>
        <taxon>Euthyneura</taxon>
        <taxon>Panpulmonata</taxon>
        <taxon>Sacoglossa</taxon>
        <taxon>Placobranchoidea</taxon>
        <taxon>Plakobranchidae</taxon>
        <taxon>Plakobranchus</taxon>
    </lineage>
</organism>
<name>A0AAV4B8B9_9GAST</name>